<dbReference type="SUPFAM" id="SSF51735">
    <property type="entry name" value="NAD(P)-binding Rossmann-fold domains"/>
    <property type="match status" value="1"/>
</dbReference>
<name>A0A1B6DNX6_9HEMI</name>
<evidence type="ECO:0008006" key="6">
    <source>
        <dbReference type="Google" id="ProtNLM"/>
    </source>
</evidence>
<sequence>MRSFLITGGNRGIGLEMVKQLLAHPTSSPDILIATCRNPTNAKVLQDLKKNDKRLHILELDVTNFDSYPVFVSKVSEIVGENGLTVFLSNAGMMISRDGKLHEVVDAEMLLTQYKTNTIAPILLTKALLPLLKKSSTANNDKPLGINRAAVLLISSFLGSIGSNEGEKVGGFWGYRESKAALNIAARTMTEEFKGDKIGVLMLHPGWVATDMGGEKALVQPKDSVEGLIKIFLELNDKINGAFIKFDGGNLPW</sequence>
<dbReference type="CDD" id="cd05325">
    <property type="entry name" value="carb_red_sniffer_like_SDR_c"/>
    <property type="match status" value="1"/>
</dbReference>
<dbReference type="PANTHER" id="PTHR43544:SF7">
    <property type="entry name" value="NADB-LER2"/>
    <property type="match status" value="1"/>
</dbReference>
<dbReference type="PANTHER" id="PTHR43544">
    <property type="entry name" value="SHORT-CHAIN DEHYDROGENASE/REDUCTASE"/>
    <property type="match status" value="1"/>
</dbReference>
<organism evidence="5">
    <name type="scientific">Clastoptera arizonana</name>
    <name type="common">Arizona spittle bug</name>
    <dbReference type="NCBI Taxonomy" id="38151"/>
    <lineage>
        <taxon>Eukaryota</taxon>
        <taxon>Metazoa</taxon>
        <taxon>Ecdysozoa</taxon>
        <taxon>Arthropoda</taxon>
        <taxon>Hexapoda</taxon>
        <taxon>Insecta</taxon>
        <taxon>Pterygota</taxon>
        <taxon>Neoptera</taxon>
        <taxon>Paraneoptera</taxon>
        <taxon>Hemiptera</taxon>
        <taxon>Auchenorrhyncha</taxon>
        <taxon>Cercopoidea</taxon>
        <taxon>Clastopteridae</taxon>
        <taxon>Clastoptera</taxon>
    </lineage>
</organism>
<evidence type="ECO:0000313" key="3">
    <source>
        <dbReference type="EMBL" id="JAS05579.1"/>
    </source>
</evidence>
<evidence type="ECO:0000256" key="2">
    <source>
        <dbReference type="ARBA" id="ARBA00023002"/>
    </source>
</evidence>
<dbReference type="Pfam" id="PF00106">
    <property type="entry name" value="adh_short"/>
    <property type="match status" value="1"/>
</dbReference>
<evidence type="ECO:0000313" key="4">
    <source>
        <dbReference type="EMBL" id="JAS26675.1"/>
    </source>
</evidence>
<evidence type="ECO:0000313" key="5">
    <source>
        <dbReference type="EMBL" id="JAS27371.1"/>
    </source>
</evidence>
<protein>
    <recommendedName>
        <fullName evidence="6">Short-chain dehydrogenase</fullName>
    </recommendedName>
</protein>
<keyword evidence="1" id="KW-0521">NADP</keyword>
<keyword evidence="2" id="KW-0560">Oxidoreductase</keyword>
<dbReference type="InterPro" id="IPR002347">
    <property type="entry name" value="SDR_fam"/>
</dbReference>
<dbReference type="GO" id="GO:0016491">
    <property type="term" value="F:oxidoreductase activity"/>
    <property type="evidence" value="ECO:0007669"/>
    <property type="project" value="UniProtKB-KW"/>
</dbReference>
<dbReference type="EMBL" id="GEDC01010623">
    <property type="protein sequence ID" value="JAS26675.1"/>
    <property type="molecule type" value="Transcribed_RNA"/>
</dbReference>
<dbReference type="EMBL" id="GEDC01031719">
    <property type="protein sequence ID" value="JAS05579.1"/>
    <property type="molecule type" value="Transcribed_RNA"/>
</dbReference>
<dbReference type="PRINTS" id="PR00081">
    <property type="entry name" value="GDHRDH"/>
</dbReference>
<dbReference type="AlphaFoldDB" id="A0A1B6DNX6"/>
<reference evidence="5" key="1">
    <citation type="submission" date="2015-12" db="EMBL/GenBank/DDBJ databases">
        <title>De novo transcriptome assembly of four potential Pierce s Disease insect vectors from Arizona vineyards.</title>
        <authorList>
            <person name="Tassone E.E."/>
        </authorList>
    </citation>
    <scope>NUCLEOTIDE SEQUENCE</scope>
</reference>
<dbReference type="GO" id="GO:0005737">
    <property type="term" value="C:cytoplasm"/>
    <property type="evidence" value="ECO:0007669"/>
    <property type="project" value="TreeGrafter"/>
</dbReference>
<dbReference type="Gene3D" id="3.40.50.720">
    <property type="entry name" value="NAD(P)-binding Rossmann-like Domain"/>
    <property type="match status" value="1"/>
</dbReference>
<dbReference type="EMBL" id="GEDC01009927">
    <property type="protein sequence ID" value="JAS27371.1"/>
    <property type="molecule type" value="Transcribed_RNA"/>
</dbReference>
<dbReference type="InterPro" id="IPR051468">
    <property type="entry name" value="Fungal_SecMetab_SDRs"/>
</dbReference>
<accession>A0A1B6DNX6</accession>
<dbReference type="InterPro" id="IPR036291">
    <property type="entry name" value="NAD(P)-bd_dom_sf"/>
</dbReference>
<gene>
    <name evidence="3" type="ORF">g.32598</name>
    <name evidence="5" type="ORF">g.32602</name>
    <name evidence="4" type="ORF">g.32606</name>
</gene>
<evidence type="ECO:0000256" key="1">
    <source>
        <dbReference type="ARBA" id="ARBA00022857"/>
    </source>
</evidence>
<proteinExistence type="predicted"/>